<name>A0A9P6CJI8_9AGAR</name>
<comment type="caution">
    <text evidence="1">The sequence shown here is derived from an EMBL/GenBank/DDBJ whole genome shotgun (WGS) entry which is preliminary data.</text>
</comment>
<evidence type="ECO:0000313" key="1">
    <source>
        <dbReference type="EMBL" id="KAF9464380.1"/>
    </source>
</evidence>
<protein>
    <submittedName>
        <fullName evidence="1">Uncharacterized protein</fullName>
    </submittedName>
</protein>
<evidence type="ECO:0000313" key="2">
    <source>
        <dbReference type="Proteomes" id="UP000807353"/>
    </source>
</evidence>
<dbReference type="EMBL" id="MU150254">
    <property type="protein sequence ID" value="KAF9464380.1"/>
    <property type="molecule type" value="Genomic_DNA"/>
</dbReference>
<gene>
    <name evidence="1" type="ORF">BDZ94DRAFT_1161945</name>
</gene>
<dbReference type="AlphaFoldDB" id="A0A9P6CJI8"/>
<dbReference type="Proteomes" id="UP000807353">
    <property type="component" value="Unassembled WGS sequence"/>
</dbReference>
<proteinExistence type="predicted"/>
<sequence length="199" mass="21691">MISIHSAGPNLHPINHKQTLLDPSIRQNTPARPVPQAYGAILSSPSATFDSILATAKLPPPGPDYYVARRALWLTPRCPATPRSPEPSTSRKRLEKILSSPNAVESEAAWKNGIEDVWKGLSGGGRLKRRLPMSLIIKVTHAAWIRDQTWPMGAVAPEPDDILFDDETSATIAQTPSLQASMTEYSSGAGYPLGGYQRW</sequence>
<keyword evidence="2" id="KW-1185">Reference proteome</keyword>
<accession>A0A9P6CJI8</accession>
<dbReference type="OrthoDB" id="3366194at2759"/>
<reference evidence="1" key="1">
    <citation type="submission" date="2020-11" db="EMBL/GenBank/DDBJ databases">
        <authorList>
            <consortium name="DOE Joint Genome Institute"/>
            <person name="Ahrendt S."/>
            <person name="Riley R."/>
            <person name="Andreopoulos W."/>
            <person name="Labutti K."/>
            <person name="Pangilinan J."/>
            <person name="Ruiz-Duenas F.J."/>
            <person name="Barrasa J.M."/>
            <person name="Sanchez-Garcia M."/>
            <person name="Camarero S."/>
            <person name="Miyauchi S."/>
            <person name="Serrano A."/>
            <person name="Linde D."/>
            <person name="Babiker R."/>
            <person name="Drula E."/>
            <person name="Ayuso-Fernandez I."/>
            <person name="Pacheco R."/>
            <person name="Padilla G."/>
            <person name="Ferreira P."/>
            <person name="Barriuso J."/>
            <person name="Kellner H."/>
            <person name="Castanera R."/>
            <person name="Alfaro M."/>
            <person name="Ramirez L."/>
            <person name="Pisabarro A.G."/>
            <person name="Kuo A."/>
            <person name="Tritt A."/>
            <person name="Lipzen A."/>
            <person name="He G."/>
            <person name="Yan M."/>
            <person name="Ng V."/>
            <person name="Cullen D."/>
            <person name="Martin F."/>
            <person name="Rosso M.-N."/>
            <person name="Henrissat B."/>
            <person name="Hibbett D."/>
            <person name="Martinez A.T."/>
            <person name="Grigoriev I.V."/>
        </authorList>
    </citation>
    <scope>NUCLEOTIDE SEQUENCE</scope>
    <source>
        <strain evidence="1">CBS 247.69</strain>
    </source>
</reference>
<organism evidence="1 2">
    <name type="scientific">Collybia nuda</name>
    <dbReference type="NCBI Taxonomy" id="64659"/>
    <lineage>
        <taxon>Eukaryota</taxon>
        <taxon>Fungi</taxon>
        <taxon>Dikarya</taxon>
        <taxon>Basidiomycota</taxon>
        <taxon>Agaricomycotina</taxon>
        <taxon>Agaricomycetes</taxon>
        <taxon>Agaricomycetidae</taxon>
        <taxon>Agaricales</taxon>
        <taxon>Tricholomatineae</taxon>
        <taxon>Clitocybaceae</taxon>
        <taxon>Collybia</taxon>
    </lineage>
</organism>